<dbReference type="PROSITE" id="PS50048">
    <property type="entry name" value="ZN2_CY6_FUNGAL_2"/>
    <property type="match status" value="1"/>
</dbReference>
<keyword evidence="1" id="KW-0805">Transcription regulation</keyword>
<evidence type="ECO:0000256" key="5">
    <source>
        <dbReference type="SAM" id="MobiDB-lite"/>
    </source>
</evidence>
<dbReference type="InterPro" id="IPR050675">
    <property type="entry name" value="OAF3"/>
</dbReference>
<dbReference type="Pfam" id="PF00172">
    <property type="entry name" value="Zn_clus"/>
    <property type="match status" value="1"/>
</dbReference>
<name>A0A9P9J0N8_9HYPO</name>
<dbReference type="InterPro" id="IPR001138">
    <property type="entry name" value="Zn2Cys6_DnaBD"/>
</dbReference>
<dbReference type="AlphaFoldDB" id="A0A9P9J0N8"/>
<dbReference type="Proteomes" id="UP000738349">
    <property type="component" value="Unassembled WGS sequence"/>
</dbReference>
<evidence type="ECO:0000256" key="1">
    <source>
        <dbReference type="ARBA" id="ARBA00023015"/>
    </source>
</evidence>
<feature type="region of interest" description="Disordered" evidence="5">
    <location>
        <begin position="52"/>
        <end position="84"/>
    </location>
</feature>
<gene>
    <name evidence="7" type="ORF">EDB81DRAFT_503101</name>
</gene>
<sequence length="343" mass="37338">MASTAQDKQDASHRRASCEQCRQKKLKCDGGYPECGRCLNAGEICKYSARRPMGRPKKRKVSETEDDVGVTGSNDAPSPSGGMEMPGDLIGGMDLNGLGFSPQLEFDSGIGSTDWGVSIDTDPALQATVPSSGKPSCSCLASLYLSLEEMRSTDVSPFTAGLVQLRTVTARALAILQCPICPGEFVWAMQNSQLLNTLLVSIAETYRRLIEFIEEEAQRATDNNESKTFFISETQPGNPDLEMRDGSYIPPSFALSLSPAKWESLAKEAIKVDVFGSPHSSLTSFLDVLQLMEERQLGWHSGALPSCVRVGVNHHHHPHNKEPTCVMMVRHTKAIVNGFSLNS</sequence>
<reference evidence="7" key="1">
    <citation type="journal article" date="2021" name="Nat. Commun.">
        <title>Genetic determinants of endophytism in the Arabidopsis root mycobiome.</title>
        <authorList>
            <person name="Mesny F."/>
            <person name="Miyauchi S."/>
            <person name="Thiergart T."/>
            <person name="Pickel B."/>
            <person name="Atanasova L."/>
            <person name="Karlsson M."/>
            <person name="Huettel B."/>
            <person name="Barry K.W."/>
            <person name="Haridas S."/>
            <person name="Chen C."/>
            <person name="Bauer D."/>
            <person name="Andreopoulos W."/>
            <person name="Pangilinan J."/>
            <person name="LaButti K."/>
            <person name="Riley R."/>
            <person name="Lipzen A."/>
            <person name="Clum A."/>
            <person name="Drula E."/>
            <person name="Henrissat B."/>
            <person name="Kohler A."/>
            <person name="Grigoriev I.V."/>
            <person name="Martin F.M."/>
            <person name="Hacquard S."/>
        </authorList>
    </citation>
    <scope>NUCLEOTIDE SEQUENCE</scope>
    <source>
        <strain evidence="7">MPI-CAGE-AT-0147</strain>
    </source>
</reference>
<evidence type="ECO:0000256" key="4">
    <source>
        <dbReference type="ARBA" id="ARBA00023242"/>
    </source>
</evidence>
<dbReference type="OrthoDB" id="4356994at2759"/>
<dbReference type="PANTHER" id="PTHR31069:SF32">
    <property type="entry name" value="ARGININE METABOLISM REGULATION PROTEIN II"/>
    <property type="match status" value="1"/>
</dbReference>
<evidence type="ECO:0000256" key="3">
    <source>
        <dbReference type="ARBA" id="ARBA00023163"/>
    </source>
</evidence>
<evidence type="ECO:0000313" key="8">
    <source>
        <dbReference type="Proteomes" id="UP000738349"/>
    </source>
</evidence>
<evidence type="ECO:0000313" key="7">
    <source>
        <dbReference type="EMBL" id="KAH7143716.1"/>
    </source>
</evidence>
<comment type="caution">
    <text evidence="7">The sequence shown here is derived from an EMBL/GenBank/DDBJ whole genome shotgun (WGS) entry which is preliminary data.</text>
</comment>
<dbReference type="GO" id="GO:0008270">
    <property type="term" value="F:zinc ion binding"/>
    <property type="evidence" value="ECO:0007669"/>
    <property type="project" value="InterPro"/>
</dbReference>
<keyword evidence="3" id="KW-0804">Transcription</keyword>
<evidence type="ECO:0000256" key="2">
    <source>
        <dbReference type="ARBA" id="ARBA00023125"/>
    </source>
</evidence>
<evidence type="ECO:0000259" key="6">
    <source>
        <dbReference type="PROSITE" id="PS50048"/>
    </source>
</evidence>
<proteinExistence type="predicted"/>
<dbReference type="Gene3D" id="4.10.240.10">
    <property type="entry name" value="Zn(2)-C6 fungal-type DNA-binding domain"/>
    <property type="match status" value="1"/>
</dbReference>
<accession>A0A9P9J0N8</accession>
<organism evidence="7 8">
    <name type="scientific">Dactylonectria macrodidyma</name>
    <dbReference type="NCBI Taxonomy" id="307937"/>
    <lineage>
        <taxon>Eukaryota</taxon>
        <taxon>Fungi</taxon>
        <taxon>Dikarya</taxon>
        <taxon>Ascomycota</taxon>
        <taxon>Pezizomycotina</taxon>
        <taxon>Sordariomycetes</taxon>
        <taxon>Hypocreomycetidae</taxon>
        <taxon>Hypocreales</taxon>
        <taxon>Nectriaceae</taxon>
        <taxon>Dactylonectria</taxon>
    </lineage>
</organism>
<keyword evidence="2" id="KW-0238">DNA-binding</keyword>
<dbReference type="SUPFAM" id="SSF57701">
    <property type="entry name" value="Zn2/Cys6 DNA-binding domain"/>
    <property type="match status" value="1"/>
</dbReference>
<dbReference type="InterPro" id="IPR036864">
    <property type="entry name" value="Zn2-C6_fun-type_DNA-bd_sf"/>
</dbReference>
<feature type="domain" description="Zn(2)-C6 fungal-type" evidence="6">
    <location>
        <begin position="17"/>
        <end position="47"/>
    </location>
</feature>
<protein>
    <recommendedName>
        <fullName evidence="6">Zn(2)-C6 fungal-type domain-containing protein</fullName>
    </recommendedName>
</protein>
<dbReference type="EMBL" id="JAGMUV010000009">
    <property type="protein sequence ID" value="KAH7143716.1"/>
    <property type="molecule type" value="Genomic_DNA"/>
</dbReference>
<dbReference type="PROSITE" id="PS00463">
    <property type="entry name" value="ZN2_CY6_FUNGAL_1"/>
    <property type="match status" value="1"/>
</dbReference>
<keyword evidence="4" id="KW-0539">Nucleus</keyword>
<keyword evidence="8" id="KW-1185">Reference proteome</keyword>
<dbReference type="GO" id="GO:0003677">
    <property type="term" value="F:DNA binding"/>
    <property type="evidence" value="ECO:0007669"/>
    <property type="project" value="UniProtKB-KW"/>
</dbReference>
<dbReference type="CDD" id="cd00067">
    <property type="entry name" value="GAL4"/>
    <property type="match status" value="1"/>
</dbReference>
<dbReference type="GO" id="GO:0000981">
    <property type="term" value="F:DNA-binding transcription factor activity, RNA polymerase II-specific"/>
    <property type="evidence" value="ECO:0007669"/>
    <property type="project" value="InterPro"/>
</dbReference>
<dbReference type="SMART" id="SM00066">
    <property type="entry name" value="GAL4"/>
    <property type="match status" value="1"/>
</dbReference>
<dbReference type="PANTHER" id="PTHR31069">
    <property type="entry name" value="OLEATE-ACTIVATED TRANSCRIPTION FACTOR 1-RELATED"/>
    <property type="match status" value="1"/>
</dbReference>